<comment type="subcellular location">
    <subcellularLocation>
        <location evidence="2">Cell envelope</location>
    </subcellularLocation>
</comment>
<dbReference type="Pfam" id="PF01568">
    <property type="entry name" value="Molydop_binding"/>
    <property type="match status" value="1"/>
</dbReference>
<feature type="domain" description="4Fe-4S Mo/W bis-MGD-type" evidence="10">
    <location>
        <begin position="21"/>
        <end position="77"/>
    </location>
</feature>
<evidence type="ECO:0000259" key="10">
    <source>
        <dbReference type="PROSITE" id="PS51669"/>
    </source>
</evidence>
<keyword evidence="12" id="KW-1185">Reference proteome</keyword>
<evidence type="ECO:0000313" key="12">
    <source>
        <dbReference type="Proteomes" id="UP000630353"/>
    </source>
</evidence>
<feature type="compositionally biased region" description="Basic and acidic residues" evidence="9">
    <location>
        <begin position="667"/>
        <end position="676"/>
    </location>
</feature>
<dbReference type="Gene3D" id="2.40.40.20">
    <property type="match status" value="1"/>
</dbReference>
<dbReference type="GO" id="GO:0046872">
    <property type="term" value="F:metal ion binding"/>
    <property type="evidence" value="ECO:0007669"/>
    <property type="project" value="UniProtKB-KW"/>
</dbReference>
<reference evidence="11" key="2">
    <citation type="submission" date="2020-09" db="EMBL/GenBank/DDBJ databases">
        <authorList>
            <person name="Sun Q."/>
            <person name="Kim S."/>
        </authorList>
    </citation>
    <scope>NUCLEOTIDE SEQUENCE</scope>
    <source>
        <strain evidence="11">KCTC 42651</strain>
    </source>
</reference>
<dbReference type="SMART" id="SM00926">
    <property type="entry name" value="Molybdop_Fe4S4"/>
    <property type="match status" value="1"/>
</dbReference>
<dbReference type="GO" id="GO:0016491">
    <property type="term" value="F:oxidoreductase activity"/>
    <property type="evidence" value="ECO:0007669"/>
    <property type="project" value="UniProtKB-KW"/>
</dbReference>
<keyword evidence="8" id="KW-0411">Iron-sulfur</keyword>
<organism evidence="11 12">
    <name type="scientific">Thalassobaculum fulvum</name>
    <dbReference type="NCBI Taxonomy" id="1633335"/>
    <lineage>
        <taxon>Bacteria</taxon>
        <taxon>Pseudomonadati</taxon>
        <taxon>Pseudomonadota</taxon>
        <taxon>Alphaproteobacteria</taxon>
        <taxon>Rhodospirillales</taxon>
        <taxon>Thalassobaculaceae</taxon>
        <taxon>Thalassobaculum</taxon>
    </lineage>
</organism>
<keyword evidence="7" id="KW-0408">Iron</keyword>
<evidence type="ECO:0000256" key="3">
    <source>
        <dbReference type="ARBA" id="ARBA00010312"/>
    </source>
</evidence>
<dbReference type="InterPro" id="IPR006657">
    <property type="entry name" value="MoPterin_dinucl-bd_dom"/>
</dbReference>
<dbReference type="SUPFAM" id="SSF50692">
    <property type="entry name" value="ADC-like"/>
    <property type="match status" value="1"/>
</dbReference>
<dbReference type="InterPro" id="IPR009010">
    <property type="entry name" value="Asp_de-COase-like_dom_sf"/>
</dbReference>
<keyword evidence="6" id="KW-0560">Oxidoreductase</keyword>
<protein>
    <submittedName>
        <fullName evidence="11">Formate dehydrogenase</fullName>
    </submittedName>
</protein>
<accession>A0A918XUI7</accession>
<feature type="region of interest" description="Disordered" evidence="9">
    <location>
        <begin position="658"/>
        <end position="680"/>
    </location>
</feature>
<dbReference type="GO" id="GO:0043546">
    <property type="term" value="F:molybdopterin cofactor binding"/>
    <property type="evidence" value="ECO:0007669"/>
    <property type="project" value="InterPro"/>
</dbReference>
<dbReference type="RefSeq" id="WP_189991091.1">
    <property type="nucleotide sequence ID" value="NZ_BMZS01000007.1"/>
</dbReference>
<dbReference type="GO" id="GO:0030313">
    <property type="term" value="C:cell envelope"/>
    <property type="evidence" value="ECO:0007669"/>
    <property type="project" value="UniProtKB-SubCell"/>
</dbReference>
<dbReference type="GO" id="GO:0051539">
    <property type="term" value="F:4 iron, 4 sulfur cluster binding"/>
    <property type="evidence" value="ECO:0007669"/>
    <property type="project" value="UniProtKB-KW"/>
</dbReference>
<evidence type="ECO:0000256" key="4">
    <source>
        <dbReference type="ARBA" id="ARBA00022485"/>
    </source>
</evidence>
<dbReference type="CDD" id="cd02783">
    <property type="entry name" value="MopB_CT_2"/>
    <property type="match status" value="1"/>
</dbReference>
<dbReference type="Pfam" id="PF00384">
    <property type="entry name" value="Molybdopterin"/>
    <property type="match status" value="1"/>
</dbReference>
<reference evidence="11" key="1">
    <citation type="journal article" date="2014" name="Int. J. Syst. Evol. Microbiol.">
        <title>Complete genome sequence of Corynebacterium casei LMG S-19264T (=DSM 44701T), isolated from a smear-ripened cheese.</title>
        <authorList>
            <consortium name="US DOE Joint Genome Institute (JGI-PGF)"/>
            <person name="Walter F."/>
            <person name="Albersmeier A."/>
            <person name="Kalinowski J."/>
            <person name="Ruckert C."/>
        </authorList>
    </citation>
    <scope>NUCLEOTIDE SEQUENCE</scope>
    <source>
        <strain evidence="11">KCTC 42651</strain>
    </source>
</reference>
<sequence>MIPNPFETVREVVDPSPPVSDAVKYTTCYMCACRCGIKVHLKDGKVRYIEGNRNHPVNKGVLCAKGSAGIMTHYSPARLTKPLKRVGPRGSGEFEEIEWEEALSTAAGWLKEIRARDPRKLAFFTGRDQSQSLTGWWASNFGTPNHAAHGGFCSVNMAAGGLYTIGGSFWEFGEPDWEHARYFVMFGVAEDHDSNPIKAGLGKLKGHGAKFVSVNPVRTGYSAIADEWVGIRPGTDGLLILAIVHELLKARRVDLDYLVRYTNAHWLVIQAPGSADDGLFARDADGNPLCFDRKAGSLASAMLPDVAPALVGEHTLADGRTAVPAFQLLHDRYVDDEYAPDAVAERCGVPADTIRRLAAEIAHAAFEQEVVIEQPWTDWAGRRHDRMIGRPVAMHAMRGISAHSNGFHTCRALHLLQVLIGSIDAPGGFRYKPPFPKPVPPPVKPVGKADQVKPNTPMAGPPLGFPLGPEDLLIEDDGSPRRIDKAYSWEAPVAAHGLMHMVIRNAWAGDPYPVDLLFMYMANMGWNSSMNTAGTMAMLTDKDPETGEYRIPKIIYADAYASETIAYADLVLPDTTYLERWDCISLLDRPICDADGAADSIRQPVVAPDRDVRPFQDVLIDLGMRIGLPGLTKEDGSPRYPGGYPDYLANHERSPGIGPLAGWRGTDGSKEGKGEPNPDQLSRYVDNQCFWRHEFKPEERYFKHGNKDYLETAVALGLIGKADPIVIQLYSEPLQRFRLAAQGHGDVQPPEQHRERIATYFDPLPFWYPPFEGEALDEAAFPMHAITQRPAAMYHSWGTMNAWLRQIHGLNKLHMSRERAEKLGIADGDWVAVTSHHGRIKAQVKLMEGVNPDTAWTWNAIGKRRGAWNLAADAPEATKGFLLNHLIAELLPEQGGYRYANSDPVTGQAAWYDLRVRIEKVAADAPGTVAEPQFDPLAAPPNAPRAPAIVRHGAKEAAE</sequence>
<keyword evidence="4" id="KW-0004">4Fe-4S</keyword>
<dbReference type="SUPFAM" id="SSF53706">
    <property type="entry name" value="Formate dehydrogenase/DMSO reductase, domains 1-3"/>
    <property type="match status" value="1"/>
</dbReference>
<comment type="cofactor">
    <cofactor evidence="1">
        <name>[4Fe-4S] cluster</name>
        <dbReference type="ChEBI" id="CHEBI:49883"/>
    </cofactor>
</comment>
<comment type="similarity">
    <text evidence="3">Belongs to the prokaryotic molybdopterin-containing oxidoreductase family.</text>
</comment>
<dbReference type="PANTHER" id="PTHR43598">
    <property type="entry name" value="TUNGSTEN-CONTAINING FORMYLMETHANOFURAN DEHYDROGENASE 2 SUBUNIT B"/>
    <property type="match status" value="1"/>
</dbReference>
<evidence type="ECO:0000256" key="8">
    <source>
        <dbReference type="ARBA" id="ARBA00023014"/>
    </source>
</evidence>
<evidence type="ECO:0000256" key="9">
    <source>
        <dbReference type="SAM" id="MobiDB-lite"/>
    </source>
</evidence>
<dbReference type="Proteomes" id="UP000630353">
    <property type="component" value="Unassembled WGS sequence"/>
</dbReference>
<comment type="caution">
    <text evidence="11">The sequence shown here is derived from an EMBL/GenBank/DDBJ whole genome shotgun (WGS) entry which is preliminary data.</text>
</comment>
<dbReference type="Gene3D" id="3.40.228.10">
    <property type="entry name" value="Dimethylsulfoxide Reductase, domain 2"/>
    <property type="match status" value="1"/>
</dbReference>
<dbReference type="AlphaFoldDB" id="A0A918XUI7"/>
<keyword evidence="5" id="KW-0479">Metal-binding</keyword>
<dbReference type="Gene3D" id="3.40.50.740">
    <property type="match status" value="1"/>
</dbReference>
<dbReference type="InterPro" id="IPR006963">
    <property type="entry name" value="Mopterin_OxRdtase_4Fe-4S_dom"/>
</dbReference>
<evidence type="ECO:0000256" key="6">
    <source>
        <dbReference type="ARBA" id="ARBA00023002"/>
    </source>
</evidence>
<evidence type="ECO:0000256" key="1">
    <source>
        <dbReference type="ARBA" id="ARBA00001966"/>
    </source>
</evidence>
<dbReference type="PROSITE" id="PS51669">
    <property type="entry name" value="4FE4S_MOW_BIS_MGD"/>
    <property type="match status" value="1"/>
</dbReference>
<evidence type="ECO:0000256" key="2">
    <source>
        <dbReference type="ARBA" id="ARBA00004196"/>
    </source>
</evidence>
<dbReference type="EMBL" id="BMZS01000007">
    <property type="protein sequence ID" value="GHD53736.1"/>
    <property type="molecule type" value="Genomic_DNA"/>
</dbReference>
<dbReference type="PANTHER" id="PTHR43598:SF5">
    <property type="entry name" value="DMSO REDUCTASE CHAIN A"/>
    <property type="match status" value="1"/>
</dbReference>
<dbReference type="InterPro" id="IPR006656">
    <property type="entry name" value="Mopterin_OxRdtase"/>
</dbReference>
<evidence type="ECO:0000313" key="11">
    <source>
        <dbReference type="EMBL" id="GHD53736.1"/>
    </source>
</evidence>
<dbReference type="Gene3D" id="3.30.200.210">
    <property type="match status" value="1"/>
</dbReference>
<evidence type="ECO:0000256" key="5">
    <source>
        <dbReference type="ARBA" id="ARBA00022723"/>
    </source>
</evidence>
<name>A0A918XUI7_9PROT</name>
<dbReference type="Pfam" id="PF04879">
    <property type="entry name" value="Molybdop_Fe4S4"/>
    <property type="match status" value="1"/>
</dbReference>
<gene>
    <name evidence="11" type="ORF">GCM10017083_30450</name>
</gene>
<proteinExistence type="inferred from homology"/>
<evidence type="ECO:0000256" key="7">
    <source>
        <dbReference type="ARBA" id="ARBA00023004"/>
    </source>
</evidence>